<keyword evidence="3" id="KW-0378">Hydrolase</keyword>
<feature type="compositionally biased region" description="Polar residues" evidence="1">
    <location>
        <begin position="35"/>
        <end position="62"/>
    </location>
</feature>
<dbReference type="OrthoDB" id="9805815at2"/>
<dbReference type="SUPFAM" id="SSF49452">
    <property type="entry name" value="Starch-binding domain-like"/>
    <property type="match status" value="2"/>
</dbReference>
<dbReference type="AlphaFoldDB" id="A0A495VDB0"/>
<dbReference type="GO" id="GO:0030246">
    <property type="term" value="F:carbohydrate binding"/>
    <property type="evidence" value="ECO:0007669"/>
    <property type="project" value="InterPro"/>
</dbReference>
<dbReference type="SUPFAM" id="SSF49478">
    <property type="entry name" value="Cna protein B-type domain"/>
    <property type="match status" value="1"/>
</dbReference>
<organism evidence="3 4">
    <name type="scientific">Thiocapsa rosea</name>
    <dbReference type="NCBI Taxonomy" id="69360"/>
    <lineage>
        <taxon>Bacteria</taxon>
        <taxon>Pseudomonadati</taxon>
        <taxon>Pseudomonadota</taxon>
        <taxon>Gammaproteobacteria</taxon>
        <taxon>Chromatiales</taxon>
        <taxon>Chromatiaceae</taxon>
        <taxon>Thiocapsa</taxon>
    </lineage>
</organism>
<evidence type="ECO:0000313" key="3">
    <source>
        <dbReference type="EMBL" id="RKT45778.1"/>
    </source>
</evidence>
<feature type="transmembrane region" description="Helical" evidence="2">
    <location>
        <begin position="12"/>
        <end position="30"/>
    </location>
</feature>
<dbReference type="SUPFAM" id="SSF49464">
    <property type="entry name" value="Carboxypeptidase regulatory domain-like"/>
    <property type="match status" value="1"/>
</dbReference>
<keyword evidence="3" id="KW-0645">Protease</keyword>
<dbReference type="GO" id="GO:0016702">
    <property type="term" value="F:oxidoreductase activity, acting on single donors with incorporation of molecular oxygen, incorporation of two atoms of oxygen"/>
    <property type="evidence" value="ECO:0007669"/>
    <property type="project" value="InterPro"/>
</dbReference>
<keyword evidence="2" id="KW-0472">Membrane</keyword>
<dbReference type="Gene3D" id="2.60.40.1120">
    <property type="entry name" value="Carboxypeptidase-like, regulatory domain"/>
    <property type="match status" value="1"/>
</dbReference>
<gene>
    <name evidence="3" type="ORF">BDD21_3253</name>
</gene>
<keyword evidence="3" id="KW-0121">Carboxypeptidase</keyword>
<evidence type="ECO:0000313" key="4">
    <source>
        <dbReference type="Proteomes" id="UP000274556"/>
    </source>
</evidence>
<proteinExistence type="predicted"/>
<dbReference type="InterPro" id="IPR008969">
    <property type="entry name" value="CarboxyPept-like_regulatory"/>
</dbReference>
<dbReference type="GO" id="GO:0004180">
    <property type="term" value="F:carboxypeptidase activity"/>
    <property type="evidence" value="ECO:0007669"/>
    <property type="project" value="UniProtKB-KW"/>
</dbReference>
<comment type="caution">
    <text evidence="3">The sequence shown here is derived from an EMBL/GenBank/DDBJ whole genome shotgun (WGS) entry which is preliminary data.</text>
</comment>
<keyword evidence="2" id="KW-0812">Transmembrane</keyword>
<evidence type="ECO:0000256" key="1">
    <source>
        <dbReference type="SAM" id="MobiDB-lite"/>
    </source>
</evidence>
<feature type="region of interest" description="Disordered" evidence="1">
    <location>
        <begin position="34"/>
        <end position="160"/>
    </location>
</feature>
<dbReference type="InterPro" id="IPR015889">
    <property type="entry name" value="Intradiol_dOase_core"/>
</dbReference>
<dbReference type="Proteomes" id="UP000274556">
    <property type="component" value="Unassembled WGS sequence"/>
</dbReference>
<keyword evidence="4" id="KW-1185">Reference proteome</keyword>
<dbReference type="Gene3D" id="2.60.130.10">
    <property type="entry name" value="Aromatic compound dioxygenase"/>
    <property type="match status" value="1"/>
</dbReference>
<keyword evidence="2" id="KW-1133">Transmembrane helix</keyword>
<feature type="compositionally biased region" description="Acidic residues" evidence="1">
    <location>
        <begin position="137"/>
        <end position="150"/>
    </location>
</feature>
<feature type="region of interest" description="Disordered" evidence="1">
    <location>
        <begin position="181"/>
        <end position="202"/>
    </location>
</feature>
<reference evidence="3 4" key="1">
    <citation type="submission" date="2018-10" db="EMBL/GenBank/DDBJ databases">
        <title>Genomic Encyclopedia of Archaeal and Bacterial Type Strains, Phase II (KMG-II): from individual species to whole genera.</title>
        <authorList>
            <person name="Goeker M."/>
        </authorList>
    </citation>
    <scope>NUCLEOTIDE SEQUENCE [LARGE SCALE GENOMIC DNA]</scope>
    <source>
        <strain evidence="3 4">DSM 235</strain>
    </source>
</reference>
<evidence type="ECO:0000256" key="2">
    <source>
        <dbReference type="SAM" id="Phobius"/>
    </source>
</evidence>
<sequence length="590" mass="62097">MGKQSNTVVHRGVWLTLAVAVVVAIALAGFDRTEGQSWPTSDVPGPSNQQEIEGTQGGSSLHQAAVKTTFDGPGAEPLPSGEKNNEAWPGASSRTGAGRPSDPGHNPAPSAPGSRTAARDNASLRQNETSAPGDPGTVDDEGTDDDEEMPPEAIAGSVLDQEGVALDGIQVMLTRVRLFGKSSSRGGGTQSSTTSGGGFFEFSDLPPGEYRLTTKAGKDYRDASSVVRTGIFSANLVLSKTQEVIVFGIVSATEGKPIGGARVTGSGGQSVTRSDGSYELTLRGTAADHPTLRFDAQDYQTAFLSPPPARSGAKSRLDAVLTPEDLPVRVTGWMTDLERTPVGGELVRLSSGGRNKHFGTRADAAGYFTFESVPSGGGYRLSVLPEGPYLPYERSGLAIGDPAGTTILEIALEPQPFASLEAFVIDGNRAPIPGFAMELRSAENSGWTGRVVTDGSGFFTLGRIPAGEVYFKTRSQPELSASGIQLRAGERRRMQISVDWGDHALIGQVLDDRGAPVAGSRLELTWQMDQGGVTSRSRRLVTSDAEGWFGFDRVGPGVHRLAAAASGLRTAQIQHEVGFDPPEIHVQLSR</sequence>
<feature type="compositionally biased region" description="Gly residues" evidence="1">
    <location>
        <begin position="185"/>
        <end position="199"/>
    </location>
</feature>
<accession>A0A495VDB0</accession>
<dbReference type="EMBL" id="RBXL01000001">
    <property type="protein sequence ID" value="RKT45778.1"/>
    <property type="molecule type" value="Genomic_DNA"/>
</dbReference>
<dbReference type="InterPro" id="IPR013784">
    <property type="entry name" value="Carb-bd-like_fold"/>
</dbReference>
<name>A0A495VDB0_9GAMM</name>
<dbReference type="GO" id="GO:0005506">
    <property type="term" value="F:iron ion binding"/>
    <property type="evidence" value="ECO:0007669"/>
    <property type="project" value="InterPro"/>
</dbReference>
<protein>
    <submittedName>
        <fullName evidence="3">Carboxypeptidase family protein</fullName>
    </submittedName>
</protein>